<keyword evidence="4" id="KW-1185">Reference proteome</keyword>
<sequence>MIRRLQRYIWITKSPYNHKLFVVAEDQNALKQSLDQLQLFSEDNPPSGAPWRFINSAYYDGMDALSKVTRYVRDVYEGLQQGVENPTGTQGSGPKKEAEFEDLGDISCANHSAVSVPDKRDLGEIPEVTRCEPMKLNEWQSFLDDVGRGVDDLIRKPVWQYLLGYKKYGYTSQSQQTLFRGKEEEYRNMKWQWQSMTKTQENNFSEFRDRKHLIEKDVARTDRLNVFYSEANHSNVKKLYDVLLTYCMYNFDLGEFNNYCNPSSHLYPPSQSL</sequence>
<dbReference type="PANTHER" id="PTHR22957:SF645">
    <property type="entry name" value="LD27216P"/>
    <property type="match status" value="1"/>
</dbReference>
<accession>A0A9W9YF21</accession>
<protein>
    <recommendedName>
        <fullName evidence="2">Rab-GAP TBC domain-containing protein</fullName>
    </recommendedName>
</protein>
<evidence type="ECO:0000259" key="2">
    <source>
        <dbReference type="PROSITE" id="PS50086"/>
    </source>
</evidence>
<evidence type="ECO:0000256" key="1">
    <source>
        <dbReference type="ARBA" id="ARBA00022468"/>
    </source>
</evidence>
<dbReference type="GO" id="GO:0005096">
    <property type="term" value="F:GTPase activator activity"/>
    <property type="evidence" value="ECO:0007669"/>
    <property type="project" value="UniProtKB-KW"/>
</dbReference>
<dbReference type="InterPro" id="IPR000195">
    <property type="entry name" value="Rab-GAP-TBC_dom"/>
</dbReference>
<proteinExistence type="predicted"/>
<name>A0A9W9YF21_9CNID</name>
<dbReference type="Proteomes" id="UP001163046">
    <property type="component" value="Unassembled WGS sequence"/>
</dbReference>
<evidence type="ECO:0000313" key="3">
    <source>
        <dbReference type="EMBL" id="KAJ7337900.1"/>
    </source>
</evidence>
<dbReference type="SUPFAM" id="SSF47923">
    <property type="entry name" value="Ypt/Rab-GAP domain of gyp1p"/>
    <property type="match status" value="1"/>
</dbReference>
<dbReference type="Pfam" id="PF00566">
    <property type="entry name" value="RabGAP-TBC"/>
    <property type="match status" value="1"/>
</dbReference>
<gene>
    <name evidence="3" type="ORF">OS493_008059</name>
</gene>
<dbReference type="EMBL" id="MU827780">
    <property type="protein sequence ID" value="KAJ7337900.1"/>
    <property type="molecule type" value="Genomic_DNA"/>
</dbReference>
<feature type="domain" description="Rab-GAP TBC" evidence="2">
    <location>
        <begin position="149"/>
        <end position="273"/>
    </location>
</feature>
<dbReference type="AlphaFoldDB" id="A0A9W9YF21"/>
<keyword evidence="1" id="KW-0343">GTPase activation</keyword>
<comment type="caution">
    <text evidence="3">The sequence shown here is derived from an EMBL/GenBank/DDBJ whole genome shotgun (WGS) entry which is preliminary data.</text>
</comment>
<dbReference type="PROSITE" id="PS50086">
    <property type="entry name" value="TBC_RABGAP"/>
    <property type="match status" value="1"/>
</dbReference>
<organism evidence="3 4">
    <name type="scientific">Desmophyllum pertusum</name>
    <dbReference type="NCBI Taxonomy" id="174260"/>
    <lineage>
        <taxon>Eukaryota</taxon>
        <taxon>Metazoa</taxon>
        <taxon>Cnidaria</taxon>
        <taxon>Anthozoa</taxon>
        <taxon>Hexacorallia</taxon>
        <taxon>Scleractinia</taxon>
        <taxon>Caryophylliina</taxon>
        <taxon>Caryophylliidae</taxon>
        <taxon>Desmophyllum</taxon>
    </lineage>
</organism>
<dbReference type="OrthoDB" id="10264062at2759"/>
<reference evidence="3" key="1">
    <citation type="submission" date="2023-01" db="EMBL/GenBank/DDBJ databases">
        <title>Genome assembly of the deep-sea coral Lophelia pertusa.</title>
        <authorList>
            <person name="Herrera S."/>
            <person name="Cordes E."/>
        </authorList>
    </citation>
    <scope>NUCLEOTIDE SEQUENCE</scope>
    <source>
        <strain evidence="3">USNM1676648</strain>
        <tissue evidence="3">Polyp</tissue>
    </source>
</reference>
<dbReference type="PANTHER" id="PTHR22957">
    <property type="entry name" value="TBC1 DOMAIN FAMILY MEMBER GTPASE-ACTIVATING PROTEIN"/>
    <property type="match status" value="1"/>
</dbReference>
<evidence type="ECO:0000313" key="4">
    <source>
        <dbReference type="Proteomes" id="UP001163046"/>
    </source>
</evidence>
<dbReference type="InterPro" id="IPR035969">
    <property type="entry name" value="Rab-GAP_TBC_sf"/>
</dbReference>
<dbReference type="Gene3D" id="1.10.8.270">
    <property type="entry name" value="putative rabgap domain of human tbc1 domain family member 14 like domains"/>
    <property type="match status" value="1"/>
</dbReference>